<evidence type="ECO:0000313" key="2">
    <source>
        <dbReference type="EMBL" id="KAJ7337846.1"/>
    </source>
</evidence>
<dbReference type="AlphaFoldDB" id="A0A9X0CGB8"/>
<protein>
    <submittedName>
        <fullName evidence="2">Uncharacterized protein</fullName>
    </submittedName>
</protein>
<comment type="caution">
    <text evidence="2">The sequence shown here is derived from an EMBL/GenBank/DDBJ whole genome shotgun (WGS) entry which is preliminary data.</text>
</comment>
<gene>
    <name evidence="2" type="ORF">OS493_008004</name>
</gene>
<accession>A0A9X0CGB8</accession>
<proteinExistence type="predicted"/>
<name>A0A9X0CGB8_9CNID</name>
<sequence length="160" mass="18482">MNKKRFMEFASYVEGFTQRIIIHFPNAKDFVDNEKKEMLEKFPELATSSNPSSRQSQFDVVKYTLDSSVNNERRMCYHDVEIKMNSPEECVETINTLARAVGNAHRDILYYSSIQETALADCEGTQPYLFEPYDSEASSGTDSTDESEEGQFERLQNTDW</sequence>
<evidence type="ECO:0000256" key="1">
    <source>
        <dbReference type="SAM" id="MobiDB-lite"/>
    </source>
</evidence>
<dbReference type="Proteomes" id="UP001163046">
    <property type="component" value="Unassembled WGS sequence"/>
</dbReference>
<organism evidence="2 3">
    <name type="scientific">Desmophyllum pertusum</name>
    <dbReference type="NCBI Taxonomy" id="174260"/>
    <lineage>
        <taxon>Eukaryota</taxon>
        <taxon>Metazoa</taxon>
        <taxon>Cnidaria</taxon>
        <taxon>Anthozoa</taxon>
        <taxon>Hexacorallia</taxon>
        <taxon>Scleractinia</taxon>
        <taxon>Caryophylliina</taxon>
        <taxon>Caryophylliidae</taxon>
        <taxon>Desmophyllum</taxon>
    </lineage>
</organism>
<reference evidence="2" key="1">
    <citation type="submission" date="2023-01" db="EMBL/GenBank/DDBJ databases">
        <title>Genome assembly of the deep-sea coral Lophelia pertusa.</title>
        <authorList>
            <person name="Herrera S."/>
            <person name="Cordes E."/>
        </authorList>
    </citation>
    <scope>NUCLEOTIDE SEQUENCE</scope>
    <source>
        <strain evidence="2">USNM1676648</strain>
        <tissue evidence="2">Polyp</tissue>
    </source>
</reference>
<evidence type="ECO:0000313" key="3">
    <source>
        <dbReference type="Proteomes" id="UP001163046"/>
    </source>
</evidence>
<feature type="region of interest" description="Disordered" evidence="1">
    <location>
        <begin position="129"/>
        <end position="160"/>
    </location>
</feature>
<keyword evidence="3" id="KW-1185">Reference proteome</keyword>
<dbReference type="EMBL" id="MU827780">
    <property type="protein sequence ID" value="KAJ7337846.1"/>
    <property type="molecule type" value="Genomic_DNA"/>
</dbReference>